<sequence>MNMPEDDPRRMDEIRKGLSSRSDPDKIDNDGTDSQFSTYSIASSPTLSPDAHDSLSQDSNQFTHTTDVFGTMKMVKKTSVQITKQLVQQTLIDKSLRVVKELTNQIKEDCKISVLAPVGRQIIRVVTQFNKGTRG</sequence>
<reference evidence="2" key="1">
    <citation type="submission" date="2020-07" db="EMBL/GenBank/DDBJ databases">
        <title>Multicomponent nature underlies the extraordinary mechanical properties of spider dragline silk.</title>
        <authorList>
            <person name="Kono N."/>
            <person name="Nakamura H."/>
            <person name="Mori M."/>
            <person name="Yoshida Y."/>
            <person name="Ohtoshi R."/>
            <person name="Malay A.D."/>
            <person name="Moran D.A.P."/>
            <person name="Tomita M."/>
            <person name="Numata K."/>
            <person name="Arakawa K."/>
        </authorList>
    </citation>
    <scope>NUCLEOTIDE SEQUENCE</scope>
</reference>
<evidence type="ECO:0000313" key="2">
    <source>
        <dbReference type="EMBL" id="GFQ92000.1"/>
    </source>
</evidence>
<dbReference type="EMBL" id="BMAO01033815">
    <property type="protein sequence ID" value="GFQ92000.1"/>
    <property type="molecule type" value="Genomic_DNA"/>
</dbReference>
<gene>
    <name evidence="2" type="primary">AVEN_187150_1</name>
    <name evidence="2" type="ORF">TNCT_245851</name>
</gene>
<organism evidence="2 3">
    <name type="scientific">Trichonephila clavata</name>
    <name type="common">Joro spider</name>
    <name type="synonym">Nephila clavata</name>
    <dbReference type="NCBI Taxonomy" id="2740835"/>
    <lineage>
        <taxon>Eukaryota</taxon>
        <taxon>Metazoa</taxon>
        <taxon>Ecdysozoa</taxon>
        <taxon>Arthropoda</taxon>
        <taxon>Chelicerata</taxon>
        <taxon>Arachnida</taxon>
        <taxon>Araneae</taxon>
        <taxon>Araneomorphae</taxon>
        <taxon>Entelegynae</taxon>
        <taxon>Araneoidea</taxon>
        <taxon>Nephilidae</taxon>
        <taxon>Trichonephila</taxon>
    </lineage>
</organism>
<proteinExistence type="predicted"/>
<comment type="caution">
    <text evidence="2">The sequence shown here is derived from an EMBL/GenBank/DDBJ whole genome shotgun (WGS) entry which is preliminary data.</text>
</comment>
<keyword evidence="3" id="KW-1185">Reference proteome</keyword>
<name>A0A8X6KZA4_TRICU</name>
<feature type="compositionally biased region" description="Basic and acidic residues" evidence="1">
    <location>
        <begin position="1"/>
        <end position="29"/>
    </location>
</feature>
<dbReference type="AlphaFoldDB" id="A0A8X6KZA4"/>
<dbReference type="OrthoDB" id="10028556at2759"/>
<dbReference type="Proteomes" id="UP000887116">
    <property type="component" value="Unassembled WGS sequence"/>
</dbReference>
<accession>A0A8X6KZA4</accession>
<feature type="compositionally biased region" description="Polar residues" evidence="1">
    <location>
        <begin position="32"/>
        <end position="47"/>
    </location>
</feature>
<feature type="region of interest" description="Disordered" evidence="1">
    <location>
        <begin position="1"/>
        <end position="60"/>
    </location>
</feature>
<evidence type="ECO:0000313" key="3">
    <source>
        <dbReference type="Proteomes" id="UP000887116"/>
    </source>
</evidence>
<evidence type="ECO:0000256" key="1">
    <source>
        <dbReference type="SAM" id="MobiDB-lite"/>
    </source>
</evidence>
<protein>
    <submittedName>
        <fullName evidence="2">Uncharacterized protein</fullName>
    </submittedName>
</protein>